<dbReference type="InterPro" id="IPR029052">
    <property type="entry name" value="Metallo-depent_PP-like"/>
</dbReference>
<protein>
    <submittedName>
        <fullName evidence="3">3',5'-cyclic AMP phosphodiesterase CpdA</fullName>
    </submittedName>
</protein>
<dbReference type="RefSeq" id="WP_079640716.1">
    <property type="nucleotide sequence ID" value="NZ_FUZF01000001.1"/>
</dbReference>
<dbReference type="Pfam" id="PF16370">
    <property type="entry name" value="MetallophosC"/>
    <property type="match status" value="1"/>
</dbReference>
<accession>A0A1T5B1H5</accession>
<dbReference type="Proteomes" id="UP000190150">
    <property type="component" value="Unassembled WGS sequence"/>
</dbReference>
<sequence length="488" mass="55001">MRNIYYVVFLVFLSIRAIGQDLASKQITGTIFLDRNEDGIYNKQERGLKDILVSNGVDIVKTDNKGHFTIVVRVGQSIFPILPNNLEHIGSRSTKIINALYTTVPTADSLQRVSKIDFPVRKQSVQYNFSFGAIGDVQVDNEQELDYAAQSIFSELANTHDHAFNIFLGDLVNDEMDIMAGVRDNIDLTSTPSFTLVGNHDRNTANQLNLTDQFNEFMGASTYAFNHGKAHFIVLNNVFSTGEKSYEGRIDDDQLIFIKNDLQYLKKSAPIVICQHIPMFATKNRDKIFELLEGYTNVLILSGHTHVVSRSFYANGNIHELGAGATCGTWWRGEKDMYGIPLALMQCGAPRGYFKVSFKGDDYSFKFKGVGQDEKRQMHAVLDSTSLIANIYGSSDSSVVDVQIDGGNWVTMRKVDDIDPLVADIIEKNKLKTYPTIGSTVLPLRARKSTHIWRLDGLHFQKERPVKLRFKATDKYGFALEQDFVFNR</sequence>
<feature type="domain" description="Calcineurin-like phosphoesterase C-terminal" evidence="2">
    <location>
        <begin position="321"/>
        <end position="477"/>
    </location>
</feature>
<dbReference type="AlphaFoldDB" id="A0A1T5B1H5"/>
<keyword evidence="4" id="KW-1185">Reference proteome</keyword>
<evidence type="ECO:0000259" key="2">
    <source>
        <dbReference type="Pfam" id="PF16370"/>
    </source>
</evidence>
<dbReference type="InterPro" id="IPR032288">
    <property type="entry name" value="Metallophos_C"/>
</dbReference>
<dbReference type="EMBL" id="FUZF01000001">
    <property type="protein sequence ID" value="SKB40917.1"/>
    <property type="molecule type" value="Genomic_DNA"/>
</dbReference>
<name>A0A1T5B1H5_9SPHI</name>
<dbReference type="InterPro" id="IPR004843">
    <property type="entry name" value="Calcineurin-like_PHP"/>
</dbReference>
<organism evidence="3 4">
    <name type="scientific">Sphingobacterium nematocida</name>
    <dbReference type="NCBI Taxonomy" id="1513896"/>
    <lineage>
        <taxon>Bacteria</taxon>
        <taxon>Pseudomonadati</taxon>
        <taxon>Bacteroidota</taxon>
        <taxon>Sphingobacteriia</taxon>
        <taxon>Sphingobacteriales</taxon>
        <taxon>Sphingobacteriaceae</taxon>
        <taxon>Sphingobacterium</taxon>
    </lineage>
</organism>
<gene>
    <name evidence="3" type="ORF">SAMN05660841_00368</name>
</gene>
<dbReference type="OrthoDB" id="1776264at2"/>
<dbReference type="GO" id="GO:0016787">
    <property type="term" value="F:hydrolase activity"/>
    <property type="evidence" value="ECO:0007669"/>
    <property type="project" value="InterPro"/>
</dbReference>
<feature type="domain" description="Calcineurin-like phosphoesterase" evidence="1">
    <location>
        <begin position="131"/>
        <end position="307"/>
    </location>
</feature>
<evidence type="ECO:0000313" key="3">
    <source>
        <dbReference type="EMBL" id="SKB40917.1"/>
    </source>
</evidence>
<proteinExistence type="predicted"/>
<evidence type="ECO:0000313" key="4">
    <source>
        <dbReference type="Proteomes" id="UP000190150"/>
    </source>
</evidence>
<dbReference type="PANTHER" id="PTHR43143:SF6">
    <property type="entry name" value="BLL3016 PROTEIN"/>
    <property type="match status" value="1"/>
</dbReference>
<evidence type="ECO:0000259" key="1">
    <source>
        <dbReference type="Pfam" id="PF00149"/>
    </source>
</evidence>
<dbReference type="STRING" id="1513896.SAMN05660841_00368"/>
<reference evidence="4" key="1">
    <citation type="submission" date="2017-02" db="EMBL/GenBank/DDBJ databases">
        <authorList>
            <person name="Varghese N."/>
            <person name="Submissions S."/>
        </authorList>
    </citation>
    <scope>NUCLEOTIDE SEQUENCE [LARGE SCALE GENOMIC DNA]</scope>
    <source>
        <strain evidence="4">DSM 24091</strain>
    </source>
</reference>
<dbReference type="SUPFAM" id="SSF56300">
    <property type="entry name" value="Metallo-dependent phosphatases"/>
    <property type="match status" value="1"/>
</dbReference>
<dbReference type="Gene3D" id="3.60.21.10">
    <property type="match status" value="1"/>
</dbReference>
<dbReference type="PANTHER" id="PTHR43143">
    <property type="entry name" value="METALLOPHOSPHOESTERASE, CALCINEURIN SUPERFAMILY"/>
    <property type="match status" value="1"/>
</dbReference>
<dbReference type="InterPro" id="IPR051918">
    <property type="entry name" value="STPP_CPPED1"/>
</dbReference>
<dbReference type="Pfam" id="PF00149">
    <property type="entry name" value="Metallophos"/>
    <property type="match status" value="1"/>
</dbReference>